<proteinExistence type="predicted"/>
<dbReference type="FunFam" id="3.20.20.450:FF:000001">
    <property type="entry name" value="Cyclic di-GMP phosphodiesterase yahA"/>
    <property type="match status" value="1"/>
</dbReference>
<dbReference type="Gene3D" id="3.20.20.450">
    <property type="entry name" value="EAL domain"/>
    <property type="match status" value="1"/>
</dbReference>
<dbReference type="SMART" id="SM00267">
    <property type="entry name" value="GGDEF"/>
    <property type="match status" value="1"/>
</dbReference>
<reference evidence="6 8" key="1">
    <citation type="submission" date="2011-10" db="EMBL/GenBank/DDBJ databases">
        <authorList>
            <person name="Quillaguamn J."/>
            <person name="Guzmn D."/>
            <person name="Balderrama-Subieta A."/>
            <person name="Cardona-Ortuo C."/>
            <person name="Guevara-Martnez M."/>
            <person name="Callisaya-Quispe N."/>
        </authorList>
    </citation>
    <scope>NUCLEOTIDE SEQUENCE [LARGE SCALE GENOMIC DNA]</scope>
    <source>
        <strain evidence="6 8">LC1</strain>
    </source>
</reference>
<dbReference type="PANTHER" id="PTHR44757:SF2">
    <property type="entry name" value="BIOFILM ARCHITECTURE MAINTENANCE PROTEIN MBAA"/>
    <property type="match status" value="1"/>
</dbReference>
<dbReference type="Pfam" id="PF00990">
    <property type="entry name" value="GGDEF"/>
    <property type="match status" value="1"/>
</dbReference>
<dbReference type="GO" id="GO:0071111">
    <property type="term" value="F:cyclic-guanylate-specific phosphodiesterase activity"/>
    <property type="evidence" value="ECO:0007669"/>
    <property type="project" value="UniProtKB-EC"/>
</dbReference>
<reference evidence="7 9" key="2">
    <citation type="submission" date="2017-07" db="EMBL/GenBank/DDBJ databases">
        <title>Shotgun whole genome sequences of three halophilic bacterial isolates.</title>
        <authorList>
            <person name="Pozzo T."/>
            <person name="Higdon S.M."/>
            <person name="Quillaguaman J."/>
        </authorList>
    </citation>
    <scope>NUCLEOTIDE SEQUENCE [LARGE SCALE GENOMIC DNA]</scope>
    <source>
        <strain evidence="7 9">LC1</strain>
    </source>
</reference>
<dbReference type="PROSITE" id="PS50883">
    <property type="entry name" value="EAL"/>
    <property type="match status" value="1"/>
</dbReference>
<organism evidence="6 8">
    <name type="scientific">Vreelandella boliviensis LC1</name>
    <dbReference type="NCBI Taxonomy" id="1072583"/>
    <lineage>
        <taxon>Bacteria</taxon>
        <taxon>Pseudomonadati</taxon>
        <taxon>Pseudomonadota</taxon>
        <taxon>Gammaproteobacteria</taxon>
        <taxon>Oceanospirillales</taxon>
        <taxon>Halomonadaceae</taxon>
        <taxon>Vreelandella</taxon>
    </lineage>
</organism>
<dbReference type="SMART" id="SM00052">
    <property type="entry name" value="EAL"/>
    <property type="match status" value="1"/>
</dbReference>
<dbReference type="OrthoDB" id="9804951at2"/>
<feature type="transmembrane region" description="Helical" evidence="3">
    <location>
        <begin position="49"/>
        <end position="69"/>
    </location>
</feature>
<sequence>MKPTQSLLKMFLLPILMVVLPALFLMAIAMEARVTQSLNNVDNVVQLTALLLGIGMMGGLIGAAFFFVWRSNKRLMIIGDAILSLAERQQTLSDFQAIEQMSRQRSGSLTRVAIALMTFRDAEKQRREAECKVHQLAYFDTLTQLPNWQLMREHLQHSLDKSQQTGTYGALIYLDVDDFNRINDSCGHPMGDNLLKQIAERLSGLTAEGATIGRLGGDEFMVIIDGLASDQLKAAEKAEAFAEQLQRMLSRCYWVEDKKHFLSVSMGIALFNGLQESIDRLFQYSNAAVHLAKLTSPSGLQFYDPAVQAELEARTELEFDLRMAIERQEFVLVYQSQVDGLGRAIGAEALIRWEHPRNGFVSPGTFIPLAEETGLVVPIGNWVLETACEQLVIWANDENTEHLTLAVNVSAKQFQQPDFVDTVCGVLTKSGASAHRLKLELTESTMIGKIDDIIARMLQLKALGVSFSLDDFGTGYSSLQYLKRLPLDQIKIDQSFVRNLHKDTDDKAIVQTIIAMGRSLGLQVIAEGVENHEHWRYLNEHQCHAFQGYYFCKPVSATEMVQRSLSPPPMLA</sequence>
<dbReference type="SUPFAM" id="SSF141868">
    <property type="entry name" value="EAL domain-like"/>
    <property type="match status" value="1"/>
</dbReference>
<dbReference type="RefSeq" id="WP_007113947.1">
    <property type="nucleotide sequence ID" value="NZ_JH393258.1"/>
</dbReference>
<dbReference type="PROSITE" id="PS50887">
    <property type="entry name" value="GGDEF"/>
    <property type="match status" value="1"/>
</dbReference>
<dbReference type="NCBIfam" id="TIGR00254">
    <property type="entry name" value="GGDEF"/>
    <property type="match status" value="1"/>
</dbReference>
<evidence type="ECO:0000313" key="6">
    <source>
        <dbReference type="EMBL" id="EHJ93041.1"/>
    </source>
</evidence>
<dbReference type="AlphaFoldDB" id="A0A265DVE0"/>
<name>A0A265DVE0_9GAMM</name>
<evidence type="ECO:0000259" key="5">
    <source>
        <dbReference type="PROSITE" id="PS50887"/>
    </source>
</evidence>
<keyword evidence="3" id="KW-0812">Transmembrane</keyword>
<evidence type="ECO:0000313" key="7">
    <source>
        <dbReference type="EMBL" id="OZT73294.1"/>
    </source>
</evidence>
<dbReference type="InterPro" id="IPR052155">
    <property type="entry name" value="Biofilm_reg_signaling"/>
</dbReference>
<dbReference type="CDD" id="cd01949">
    <property type="entry name" value="GGDEF"/>
    <property type="match status" value="1"/>
</dbReference>
<keyword evidence="2" id="KW-0973">c-di-GMP</keyword>
<evidence type="ECO:0000259" key="4">
    <source>
        <dbReference type="PROSITE" id="PS50883"/>
    </source>
</evidence>
<accession>A0A265DVE0</accession>
<feature type="transmembrane region" description="Helical" evidence="3">
    <location>
        <begin position="7"/>
        <end position="29"/>
    </location>
</feature>
<evidence type="ECO:0000313" key="9">
    <source>
        <dbReference type="Proteomes" id="UP000216538"/>
    </source>
</evidence>
<dbReference type="Proteomes" id="UP000005756">
    <property type="component" value="Unassembled WGS sequence"/>
</dbReference>
<keyword evidence="3" id="KW-1133">Transmembrane helix</keyword>
<dbReference type="PANTHER" id="PTHR44757">
    <property type="entry name" value="DIGUANYLATE CYCLASE DGCP"/>
    <property type="match status" value="1"/>
</dbReference>
<dbReference type="InterPro" id="IPR000160">
    <property type="entry name" value="GGDEF_dom"/>
</dbReference>
<dbReference type="InterPro" id="IPR001633">
    <property type="entry name" value="EAL_dom"/>
</dbReference>
<dbReference type="InterPro" id="IPR043128">
    <property type="entry name" value="Rev_trsase/Diguanyl_cyclase"/>
</dbReference>
<protein>
    <recommendedName>
        <fullName evidence="1">cyclic-guanylate-specific phosphodiesterase</fullName>
        <ecNumber evidence="1">3.1.4.52</ecNumber>
    </recommendedName>
</protein>
<dbReference type="Gene3D" id="3.30.70.270">
    <property type="match status" value="1"/>
</dbReference>
<dbReference type="Proteomes" id="UP000216538">
    <property type="component" value="Unassembled WGS sequence"/>
</dbReference>
<dbReference type="Pfam" id="PF00563">
    <property type="entry name" value="EAL"/>
    <property type="match status" value="1"/>
</dbReference>
<evidence type="ECO:0000256" key="3">
    <source>
        <dbReference type="SAM" id="Phobius"/>
    </source>
</evidence>
<evidence type="ECO:0000256" key="1">
    <source>
        <dbReference type="ARBA" id="ARBA00012282"/>
    </source>
</evidence>
<gene>
    <name evidence="7" type="ORF">CE457_15335</name>
    <name evidence="6" type="ORF">KUC_3003</name>
</gene>
<dbReference type="SUPFAM" id="SSF55073">
    <property type="entry name" value="Nucleotide cyclase"/>
    <property type="match status" value="1"/>
</dbReference>
<evidence type="ECO:0000256" key="2">
    <source>
        <dbReference type="ARBA" id="ARBA00022636"/>
    </source>
</evidence>
<dbReference type="EMBL" id="NPEY01000012">
    <property type="protein sequence ID" value="OZT73294.1"/>
    <property type="molecule type" value="Genomic_DNA"/>
</dbReference>
<keyword evidence="3" id="KW-0472">Membrane</keyword>
<dbReference type="STRING" id="1072583.KUC_3003"/>
<evidence type="ECO:0000313" key="8">
    <source>
        <dbReference type="Proteomes" id="UP000005756"/>
    </source>
</evidence>
<dbReference type="EMBL" id="JH393258">
    <property type="protein sequence ID" value="EHJ93041.1"/>
    <property type="molecule type" value="Genomic_DNA"/>
</dbReference>
<dbReference type="InterPro" id="IPR035919">
    <property type="entry name" value="EAL_sf"/>
</dbReference>
<dbReference type="CDD" id="cd01948">
    <property type="entry name" value="EAL"/>
    <property type="match status" value="1"/>
</dbReference>
<feature type="domain" description="GGDEF" evidence="5">
    <location>
        <begin position="167"/>
        <end position="305"/>
    </location>
</feature>
<dbReference type="EC" id="3.1.4.52" evidence="1"/>
<feature type="domain" description="EAL" evidence="4">
    <location>
        <begin position="314"/>
        <end position="568"/>
    </location>
</feature>
<dbReference type="InterPro" id="IPR029787">
    <property type="entry name" value="Nucleotide_cyclase"/>
</dbReference>
<keyword evidence="9" id="KW-1185">Reference proteome</keyword>